<dbReference type="Gene3D" id="2.60.40.1180">
    <property type="entry name" value="Golgi alpha-mannosidase II"/>
    <property type="match status" value="1"/>
</dbReference>
<evidence type="ECO:0000256" key="6">
    <source>
        <dbReference type="SAM" id="SignalP"/>
    </source>
</evidence>
<evidence type="ECO:0000256" key="3">
    <source>
        <dbReference type="ARBA" id="ARBA00023277"/>
    </source>
</evidence>
<dbReference type="InterPro" id="IPR017853">
    <property type="entry name" value="GH"/>
</dbReference>
<feature type="chain" id="PRO_5004215329" evidence="6">
    <location>
        <begin position="36"/>
        <end position="447"/>
    </location>
</feature>
<dbReference type="AlphaFoldDB" id="Q2SEA8"/>
<dbReference type="Pfam" id="PF09081">
    <property type="entry name" value="AMT4_dom_C"/>
    <property type="match status" value="1"/>
</dbReference>
<dbReference type="GO" id="GO:0005975">
    <property type="term" value="P:carbohydrate metabolic process"/>
    <property type="evidence" value="ECO:0007669"/>
    <property type="project" value="InterPro"/>
</dbReference>
<sequence>MLKVHRPTRISLVIRHAIACAAAAALGVSAVAANAESSGKSGAGVRFHGGDEIILQGFHWNVVRTAERNWYNILQSKAQQISEDGFTAIWMPVPWRDNSSWQASSDTRFGGEGYFWADMDKNSRYGDDGQLKQAASALKNKGVKVIYDIVPNHHDRGHSNDSLNLPSGQGYYRSDCSSCDDGDPFMDGGSDFSTAHPDVYDLFKNELVNLKTNYSAGGFRFDFVRGYAPERISAWMSASLDSGYCVGELWKGPSEYPSWDWRHSASWQEILKDFTDASDCSVFDFALKERMQNGSISDWRYGLNGNPSAQWREVAVTFVDNHDTGYSPGPLGGQHHWALPDWKRKMAYAYILSSPGTPVVYWPHMYDWGMRDFIRNLIQLRKSAGVKAYSGVQFHDGFSGLVGTTSGSNGKLLFAIDSNFSSPNQVAGGAWNLAVNEDNGRIRIWRQ</sequence>
<dbReference type="EMBL" id="CP000155">
    <property type="protein sequence ID" value="ABC31016.1"/>
    <property type="molecule type" value="Genomic_DNA"/>
</dbReference>
<evidence type="ECO:0000256" key="4">
    <source>
        <dbReference type="ARBA" id="ARBA00023295"/>
    </source>
</evidence>
<evidence type="ECO:0000259" key="7">
    <source>
        <dbReference type="SMART" id="SM00642"/>
    </source>
</evidence>
<feature type="signal peptide" evidence="6">
    <location>
        <begin position="1"/>
        <end position="35"/>
    </location>
</feature>
<dbReference type="InterPro" id="IPR006047">
    <property type="entry name" value="GH13_cat_dom"/>
</dbReference>
<dbReference type="eggNOG" id="COG0366">
    <property type="taxonomic scope" value="Bacteria"/>
</dbReference>
<organism evidence="8 9">
    <name type="scientific">Hahella chejuensis (strain KCTC 2396)</name>
    <dbReference type="NCBI Taxonomy" id="349521"/>
    <lineage>
        <taxon>Bacteria</taxon>
        <taxon>Pseudomonadati</taxon>
        <taxon>Pseudomonadota</taxon>
        <taxon>Gammaproteobacteria</taxon>
        <taxon>Oceanospirillales</taxon>
        <taxon>Hahellaceae</taxon>
        <taxon>Hahella</taxon>
    </lineage>
</organism>
<dbReference type="InterPro" id="IPR015165">
    <property type="entry name" value="AMT4_domain_C"/>
</dbReference>
<keyword evidence="3" id="KW-0119">Carbohydrate metabolism</keyword>
<keyword evidence="9" id="KW-1185">Reference proteome</keyword>
<evidence type="ECO:0000256" key="5">
    <source>
        <dbReference type="RuleBase" id="RU003615"/>
    </source>
</evidence>
<name>Q2SEA8_HAHCH</name>
<dbReference type="RefSeq" id="WP_011398083.1">
    <property type="nucleotide sequence ID" value="NC_007645.1"/>
</dbReference>
<proteinExistence type="inferred from homology"/>
<dbReference type="InterPro" id="IPR013780">
    <property type="entry name" value="Glyco_hydro_b"/>
</dbReference>
<dbReference type="Gene3D" id="3.20.20.80">
    <property type="entry name" value="Glycosidases"/>
    <property type="match status" value="1"/>
</dbReference>
<dbReference type="SUPFAM" id="SSF51445">
    <property type="entry name" value="(Trans)glycosidases"/>
    <property type="match status" value="1"/>
</dbReference>
<dbReference type="SMART" id="SM00642">
    <property type="entry name" value="Aamy"/>
    <property type="match status" value="1"/>
</dbReference>
<dbReference type="HOGENOM" id="CLU_038814_0_0_6"/>
<dbReference type="PANTHER" id="PTHR43447">
    <property type="entry name" value="ALPHA-AMYLASE"/>
    <property type="match status" value="1"/>
</dbReference>
<protein>
    <submittedName>
        <fullName evidence="8">Glycosidase</fullName>
    </submittedName>
</protein>
<feature type="domain" description="Glycosyl hydrolase family 13 catalytic" evidence="7">
    <location>
        <begin position="52"/>
        <end position="381"/>
    </location>
</feature>
<dbReference type="GO" id="GO:0043169">
    <property type="term" value="F:cation binding"/>
    <property type="evidence" value="ECO:0007669"/>
    <property type="project" value="InterPro"/>
</dbReference>
<keyword evidence="6" id="KW-0732">Signal</keyword>
<keyword evidence="2" id="KW-0378">Hydrolase</keyword>
<evidence type="ECO:0000256" key="1">
    <source>
        <dbReference type="ARBA" id="ARBA00008061"/>
    </source>
</evidence>
<evidence type="ECO:0000313" key="8">
    <source>
        <dbReference type="EMBL" id="ABC31016.1"/>
    </source>
</evidence>
<evidence type="ECO:0000256" key="2">
    <source>
        <dbReference type="ARBA" id="ARBA00022801"/>
    </source>
</evidence>
<dbReference type="GO" id="GO:0004556">
    <property type="term" value="F:alpha-amylase activity"/>
    <property type="evidence" value="ECO:0007669"/>
    <property type="project" value="InterPro"/>
</dbReference>
<dbReference type="Proteomes" id="UP000000238">
    <property type="component" value="Chromosome"/>
</dbReference>
<keyword evidence="4 8" id="KW-0326">Glycosidase</keyword>
<dbReference type="STRING" id="349521.HCH_04309"/>
<comment type="similarity">
    <text evidence="1 5">Belongs to the glycosyl hydrolase 13 family.</text>
</comment>
<reference evidence="8 9" key="1">
    <citation type="journal article" date="2005" name="Nucleic Acids Res.">
        <title>Genomic blueprint of Hahella chejuensis, a marine microbe producing an algicidal agent.</title>
        <authorList>
            <person name="Jeong H."/>
            <person name="Yim J.H."/>
            <person name="Lee C."/>
            <person name="Choi S.-H."/>
            <person name="Park Y.K."/>
            <person name="Yoon S.H."/>
            <person name="Hur C.-G."/>
            <person name="Kang H.-Y."/>
            <person name="Kim D."/>
            <person name="Lee H.H."/>
            <person name="Park K.H."/>
            <person name="Park S.-H."/>
            <person name="Park H.-S."/>
            <person name="Lee H.K."/>
            <person name="Oh T.K."/>
            <person name="Kim J.F."/>
        </authorList>
    </citation>
    <scope>NUCLEOTIDE SEQUENCE [LARGE SCALE GENOMIC DNA]</scope>
    <source>
        <strain evidence="8 9">KCTC 2396</strain>
    </source>
</reference>
<dbReference type="PRINTS" id="PR00110">
    <property type="entry name" value="ALPHAAMYLASE"/>
</dbReference>
<dbReference type="KEGG" id="hch:HCH_04309"/>
<gene>
    <name evidence="8" type="ordered locus">HCH_04309</name>
</gene>
<evidence type="ECO:0000313" key="9">
    <source>
        <dbReference type="Proteomes" id="UP000000238"/>
    </source>
</evidence>
<dbReference type="CAZy" id="GH13">
    <property type="family name" value="Glycoside Hydrolase Family 13"/>
</dbReference>
<accession>Q2SEA8</accession>
<dbReference type="SUPFAM" id="SSF51011">
    <property type="entry name" value="Glycosyl hydrolase domain"/>
    <property type="match status" value="1"/>
</dbReference>
<dbReference type="InterPro" id="IPR006046">
    <property type="entry name" value="Alpha_amylase"/>
</dbReference>
<dbReference type="Pfam" id="PF00128">
    <property type="entry name" value="Alpha-amylase"/>
    <property type="match status" value="1"/>
</dbReference>
<dbReference type="OrthoDB" id="9805159at2"/>